<keyword evidence="2" id="KW-1185">Reference proteome</keyword>
<sequence>MTALRFPCRIFETQKRMDDYGADDMRYGDLTETQLKTSITCWMFPPASILIR</sequence>
<accession>A0ABY4RDB4</accession>
<organism evidence="1 2">
    <name type="scientific">Mixta hanseatica</name>
    <dbReference type="NCBI Taxonomy" id="2872648"/>
    <lineage>
        <taxon>Bacteria</taxon>
        <taxon>Pseudomonadati</taxon>
        <taxon>Pseudomonadota</taxon>
        <taxon>Gammaproteobacteria</taxon>
        <taxon>Enterobacterales</taxon>
        <taxon>Erwiniaceae</taxon>
        <taxon>Mixta</taxon>
    </lineage>
</organism>
<dbReference type="Pfam" id="PF11692">
    <property type="entry name" value="DUF3289"/>
    <property type="match status" value="1"/>
</dbReference>
<gene>
    <name evidence="1" type="ORF">K6958_08650</name>
</gene>
<reference evidence="1" key="1">
    <citation type="submission" date="2021-09" db="EMBL/GenBank/DDBJ databases">
        <title>First case of bloodstream infection caused by Mixta hanseatica sp. nov., a member of the Erwiniaceae family.</title>
        <authorList>
            <person name="Both A."/>
            <person name="Huang J."/>
            <person name="Wenzel P."/>
            <person name="Aepfelbacher M."/>
            <person name="Rohde H."/>
            <person name="Christner M."/>
            <person name="Hentschke M."/>
        </authorList>
    </citation>
    <scope>NUCLEOTIDE SEQUENCE</scope>
    <source>
        <strain evidence="1">X22927</strain>
    </source>
</reference>
<dbReference type="InterPro" id="IPR017483">
    <property type="entry name" value="CHP03034"/>
</dbReference>
<protein>
    <submittedName>
        <fullName evidence="1">DUF3289 family protein</fullName>
    </submittedName>
</protein>
<dbReference type="EMBL" id="CP082904">
    <property type="protein sequence ID" value="UQY45702.1"/>
    <property type="molecule type" value="Genomic_DNA"/>
</dbReference>
<proteinExistence type="predicted"/>
<name>A0ABY4RDB4_9GAMM</name>
<evidence type="ECO:0000313" key="2">
    <source>
        <dbReference type="Proteomes" id="UP001056635"/>
    </source>
</evidence>
<dbReference type="Proteomes" id="UP001056635">
    <property type="component" value="Chromosome"/>
</dbReference>
<evidence type="ECO:0000313" key="1">
    <source>
        <dbReference type="EMBL" id="UQY45702.1"/>
    </source>
</evidence>